<evidence type="ECO:0000256" key="1">
    <source>
        <dbReference type="SAM" id="Phobius"/>
    </source>
</evidence>
<dbReference type="Proteomes" id="UP000184063">
    <property type="component" value="Unassembled WGS sequence"/>
</dbReference>
<sequence length="70" mass="8078">MGYHKYLPCKWPGLRRSMHRSGCLKYIVLLSTSLVYISSFTFWVHVSWKMQPACSRCRGRLAACIVLALV</sequence>
<feature type="transmembrane region" description="Helical" evidence="1">
    <location>
        <begin position="26"/>
        <end position="48"/>
    </location>
</feature>
<keyword evidence="1" id="KW-0472">Membrane</keyword>
<dbReference type="VEuPathDB" id="FungiDB:ASPFODRAFT_561307"/>
<proteinExistence type="predicted"/>
<gene>
    <name evidence="2" type="ORF">ASPFODRAFT_561307</name>
</gene>
<reference evidence="3" key="1">
    <citation type="journal article" date="2017" name="Genome Biol.">
        <title>Comparative genomics reveals high biological diversity and specific adaptations in the industrially and medically important fungal genus Aspergillus.</title>
        <authorList>
            <person name="de Vries R.P."/>
            <person name="Riley R."/>
            <person name="Wiebenga A."/>
            <person name="Aguilar-Osorio G."/>
            <person name="Amillis S."/>
            <person name="Uchima C.A."/>
            <person name="Anderluh G."/>
            <person name="Asadollahi M."/>
            <person name="Askin M."/>
            <person name="Barry K."/>
            <person name="Battaglia E."/>
            <person name="Bayram O."/>
            <person name="Benocci T."/>
            <person name="Braus-Stromeyer S.A."/>
            <person name="Caldana C."/>
            <person name="Canovas D."/>
            <person name="Cerqueira G.C."/>
            <person name="Chen F."/>
            <person name="Chen W."/>
            <person name="Choi C."/>
            <person name="Clum A."/>
            <person name="Dos Santos R.A."/>
            <person name="Damasio A.R."/>
            <person name="Diallinas G."/>
            <person name="Emri T."/>
            <person name="Fekete E."/>
            <person name="Flipphi M."/>
            <person name="Freyberg S."/>
            <person name="Gallo A."/>
            <person name="Gournas C."/>
            <person name="Habgood R."/>
            <person name="Hainaut M."/>
            <person name="Harispe M.L."/>
            <person name="Henrissat B."/>
            <person name="Hilden K.S."/>
            <person name="Hope R."/>
            <person name="Hossain A."/>
            <person name="Karabika E."/>
            <person name="Karaffa L."/>
            <person name="Karanyi Z."/>
            <person name="Krasevec N."/>
            <person name="Kuo A."/>
            <person name="Kusch H."/>
            <person name="LaButti K."/>
            <person name="Lagendijk E.L."/>
            <person name="Lapidus A."/>
            <person name="Levasseur A."/>
            <person name="Lindquist E."/>
            <person name="Lipzen A."/>
            <person name="Logrieco A.F."/>
            <person name="MacCabe A."/>
            <person name="Maekelae M.R."/>
            <person name="Malavazi I."/>
            <person name="Melin P."/>
            <person name="Meyer V."/>
            <person name="Mielnichuk N."/>
            <person name="Miskei M."/>
            <person name="Molnar A.P."/>
            <person name="Mule G."/>
            <person name="Ngan C.Y."/>
            <person name="Orejas M."/>
            <person name="Orosz E."/>
            <person name="Ouedraogo J.P."/>
            <person name="Overkamp K.M."/>
            <person name="Park H.-S."/>
            <person name="Perrone G."/>
            <person name="Piumi F."/>
            <person name="Punt P.J."/>
            <person name="Ram A.F."/>
            <person name="Ramon A."/>
            <person name="Rauscher S."/>
            <person name="Record E."/>
            <person name="Riano-Pachon D.M."/>
            <person name="Robert V."/>
            <person name="Roehrig J."/>
            <person name="Ruller R."/>
            <person name="Salamov A."/>
            <person name="Salih N.S."/>
            <person name="Samson R.A."/>
            <person name="Sandor E."/>
            <person name="Sanguinetti M."/>
            <person name="Schuetze T."/>
            <person name="Sepcic K."/>
            <person name="Shelest E."/>
            <person name="Sherlock G."/>
            <person name="Sophianopoulou V."/>
            <person name="Squina F.M."/>
            <person name="Sun H."/>
            <person name="Susca A."/>
            <person name="Todd R.B."/>
            <person name="Tsang A."/>
            <person name="Unkles S.E."/>
            <person name="van de Wiele N."/>
            <person name="van Rossen-Uffink D."/>
            <person name="Oliveira J.V."/>
            <person name="Vesth T.C."/>
            <person name="Visser J."/>
            <person name="Yu J.-H."/>
            <person name="Zhou M."/>
            <person name="Andersen M.R."/>
            <person name="Archer D.B."/>
            <person name="Baker S.E."/>
            <person name="Benoit I."/>
            <person name="Brakhage A.A."/>
            <person name="Braus G.H."/>
            <person name="Fischer R."/>
            <person name="Frisvad J.C."/>
            <person name="Goldman G.H."/>
            <person name="Houbraken J."/>
            <person name="Oakley B."/>
            <person name="Pocsi I."/>
            <person name="Scazzocchio C."/>
            <person name="Seiboth B."/>
            <person name="vanKuyk P.A."/>
            <person name="Wortman J."/>
            <person name="Dyer P.S."/>
            <person name="Grigoriev I.V."/>
        </authorList>
    </citation>
    <scope>NUCLEOTIDE SEQUENCE [LARGE SCALE GENOMIC DNA]</scope>
    <source>
        <strain evidence="3">CBS 106.47</strain>
    </source>
</reference>
<dbReference type="AlphaFoldDB" id="A0A1M3TK85"/>
<protein>
    <submittedName>
        <fullName evidence="2">Uncharacterized protein</fullName>
    </submittedName>
</protein>
<keyword evidence="1" id="KW-0812">Transmembrane</keyword>
<name>A0A1M3TK85_ASPLC</name>
<dbReference type="EMBL" id="KV878240">
    <property type="protein sequence ID" value="OJZ87125.1"/>
    <property type="molecule type" value="Genomic_DNA"/>
</dbReference>
<evidence type="ECO:0000313" key="2">
    <source>
        <dbReference type="EMBL" id="OJZ87125.1"/>
    </source>
</evidence>
<keyword evidence="1" id="KW-1133">Transmembrane helix</keyword>
<organism evidence="2 3">
    <name type="scientific">Aspergillus luchuensis (strain CBS 106.47)</name>
    <dbReference type="NCBI Taxonomy" id="1137211"/>
    <lineage>
        <taxon>Eukaryota</taxon>
        <taxon>Fungi</taxon>
        <taxon>Dikarya</taxon>
        <taxon>Ascomycota</taxon>
        <taxon>Pezizomycotina</taxon>
        <taxon>Eurotiomycetes</taxon>
        <taxon>Eurotiomycetidae</taxon>
        <taxon>Eurotiales</taxon>
        <taxon>Aspergillaceae</taxon>
        <taxon>Aspergillus</taxon>
        <taxon>Aspergillus subgen. Circumdati</taxon>
    </lineage>
</organism>
<evidence type="ECO:0000313" key="3">
    <source>
        <dbReference type="Proteomes" id="UP000184063"/>
    </source>
</evidence>
<accession>A0A1M3TK85</accession>